<dbReference type="OrthoDB" id="8670884at2"/>
<evidence type="ECO:0000313" key="5">
    <source>
        <dbReference type="EMBL" id="SDN13044.1"/>
    </source>
</evidence>
<dbReference type="GO" id="GO:0016709">
    <property type="term" value="F:oxidoreductase activity, acting on paired donors, with incorporation or reduction of molecular oxygen, NAD(P)H as one donor, and incorporation of one atom of oxygen"/>
    <property type="evidence" value="ECO:0007669"/>
    <property type="project" value="UniProtKB-ARBA"/>
</dbReference>
<evidence type="ECO:0000256" key="3">
    <source>
        <dbReference type="ARBA" id="ARBA00022827"/>
    </source>
</evidence>
<dbReference type="Gene3D" id="3.30.70.2450">
    <property type="match status" value="1"/>
</dbReference>
<evidence type="ECO:0000256" key="2">
    <source>
        <dbReference type="ARBA" id="ARBA00022630"/>
    </source>
</evidence>
<evidence type="ECO:0000313" key="6">
    <source>
        <dbReference type="Proteomes" id="UP000183376"/>
    </source>
</evidence>
<dbReference type="Pfam" id="PF01494">
    <property type="entry name" value="FAD_binding_3"/>
    <property type="match status" value="1"/>
</dbReference>
<comment type="cofactor">
    <cofactor evidence="1">
        <name>FAD</name>
        <dbReference type="ChEBI" id="CHEBI:57692"/>
    </cofactor>
</comment>
<dbReference type="InterPro" id="IPR036188">
    <property type="entry name" value="FAD/NAD-bd_sf"/>
</dbReference>
<keyword evidence="6" id="KW-1185">Reference proteome</keyword>
<protein>
    <submittedName>
        <fullName evidence="5">3-(3-hydroxy-phenyl)propionate hydroxylase</fullName>
    </submittedName>
</protein>
<keyword evidence="2" id="KW-0285">Flavoprotein</keyword>
<accession>A0A1G9YVC1</accession>
<dbReference type="NCBIfam" id="NF006002">
    <property type="entry name" value="PRK08132.1"/>
    <property type="match status" value="1"/>
</dbReference>
<evidence type="ECO:0000259" key="4">
    <source>
        <dbReference type="Pfam" id="PF01494"/>
    </source>
</evidence>
<reference evidence="5 6" key="1">
    <citation type="submission" date="2016-10" db="EMBL/GenBank/DDBJ databases">
        <authorList>
            <person name="de Groot N.N."/>
        </authorList>
    </citation>
    <scope>NUCLEOTIDE SEQUENCE [LARGE SCALE GENOMIC DNA]</scope>
    <source>
        <strain evidence="5 6">DSM 44149</strain>
    </source>
</reference>
<keyword evidence="3" id="KW-0274">FAD</keyword>
<dbReference type="InterPro" id="IPR050641">
    <property type="entry name" value="RIFMO-like"/>
</dbReference>
<evidence type="ECO:0000256" key="1">
    <source>
        <dbReference type="ARBA" id="ARBA00001974"/>
    </source>
</evidence>
<dbReference type="PRINTS" id="PR00420">
    <property type="entry name" value="RNGMNOXGNASE"/>
</dbReference>
<dbReference type="PANTHER" id="PTHR43004:SF19">
    <property type="entry name" value="BINDING MONOOXYGENASE, PUTATIVE (JCVI)-RELATED"/>
    <property type="match status" value="1"/>
</dbReference>
<dbReference type="STRING" id="211114.SAMN04489726_5075"/>
<dbReference type="Proteomes" id="UP000183376">
    <property type="component" value="Chromosome I"/>
</dbReference>
<gene>
    <name evidence="5" type="ORF">SAMN04489726_5075</name>
</gene>
<dbReference type="RefSeq" id="WP_030427463.1">
    <property type="nucleotide sequence ID" value="NZ_JOEF01000002.1"/>
</dbReference>
<dbReference type="EMBL" id="LT629701">
    <property type="protein sequence ID" value="SDN13044.1"/>
    <property type="molecule type" value="Genomic_DNA"/>
</dbReference>
<feature type="domain" description="FAD-binding" evidence="4">
    <location>
        <begin position="6"/>
        <end position="349"/>
    </location>
</feature>
<proteinExistence type="predicted"/>
<dbReference type="PANTHER" id="PTHR43004">
    <property type="entry name" value="TRK SYSTEM POTASSIUM UPTAKE PROTEIN"/>
    <property type="match status" value="1"/>
</dbReference>
<sequence length="524" mass="57293">MSQDEPVVVVGGGPVGLIGALLLARAGVPTVVLEALPEHSPVGSRSICIQRDVLDLLERIGIGARAAREGVTWYLGRTYYREHELLTLELPHPEGSAFPPFVNLPQPDLERMLLERVAEEPLVDLRCGHQVVEIDQDEEGVTVRAATVSRTSPSDGLVTVRGTHCIAADGPHSTVRRLLRLPFRGHSFPDKFLIADIKADLDLPPERRFFFDPEWNPGRQVLMHPQPGRVWRIDWQVPEEFDLAAEDANGGLTERIRKVVGDKDFEIVWASAYRFHQRCVPTMRVGRVLLAGDAAHVMSPFGARGLNSGAQDAENAAWKIAFDRQGWAGPALLHSYNVERRAAAQENLRVTGDTMRFLVPRTAADRAYRNEVLRRSVDDPGARSWIDSGKLAEPYYYLDSPLTTPAQPTEVAAFPREPGVPRPPLPGVLCPDAPLAGGGRLRPTFGPVFTLLTLDIPVRLPVDGPPVQVQSLEEADDNGALADALRVSPGSAALVRPDGHLAALFRDGYLGAALVSALRRASGW</sequence>
<dbReference type="SUPFAM" id="SSF51905">
    <property type="entry name" value="FAD/NAD(P)-binding domain"/>
    <property type="match status" value="1"/>
</dbReference>
<organism evidence="5 6">
    <name type="scientific">Allokutzneria albata</name>
    <name type="common">Kibdelosporangium albatum</name>
    <dbReference type="NCBI Taxonomy" id="211114"/>
    <lineage>
        <taxon>Bacteria</taxon>
        <taxon>Bacillati</taxon>
        <taxon>Actinomycetota</taxon>
        <taxon>Actinomycetes</taxon>
        <taxon>Pseudonocardiales</taxon>
        <taxon>Pseudonocardiaceae</taxon>
        <taxon>Allokutzneria</taxon>
    </lineage>
</organism>
<dbReference type="eggNOG" id="COG0654">
    <property type="taxonomic scope" value="Bacteria"/>
</dbReference>
<name>A0A1G9YVC1_ALLAB</name>
<dbReference type="GO" id="GO:0071949">
    <property type="term" value="F:FAD binding"/>
    <property type="evidence" value="ECO:0007669"/>
    <property type="project" value="InterPro"/>
</dbReference>
<dbReference type="AlphaFoldDB" id="A0A1G9YVC1"/>
<dbReference type="Gene3D" id="3.40.30.120">
    <property type="match status" value="1"/>
</dbReference>
<dbReference type="InterPro" id="IPR002938">
    <property type="entry name" value="FAD-bd"/>
</dbReference>
<dbReference type="Gene3D" id="3.50.50.60">
    <property type="entry name" value="FAD/NAD(P)-binding domain"/>
    <property type="match status" value="1"/>
</dbReference>